<gene>
    <name evidence="8" type="ORF">GCM10009751_29930</name>
</gene>
<keyword evidence="9" id="KW-1185">Reference proteome</keyword>
<feature type="transmembrane region" description="Helical" evidence="6">
    <location>
        <begin position="491"/>
        <end position="511"/>
    </location>
</feature>
<dbReference type="PANTHER" id="PTHR23501:SF197">
    <property type="entry name" value="COMD"/>
    <property type="match status" value="1"/>
</dbReference>
<feature type="transmembrane region" description="Helical" evidence="6">
    <location>
        <begin position="399"/>
        <end position="422"/>
    </location>
</feature>
<feature type="region of interest" description="Disordered" evidence="5">
    <location>
        <begin position="519"/>
        <end position="546"/>
    </location>
</feature>
<dbReference type="InterPro" id="IPR020846">
    <property type="entry name" value="MFS_dom"/>
</dbReference>
<dbReference type="SUPFAM" id="SSF103473">
    <property type="entry name" value="MFS general substrate transporter"/>
    <property type="match status" value="1"/>
</dbReference>
<evidence type="ECO:0000256" key="6">
    <source>
        <dbReference type="SAM" id="Phobius"/>
    </source>
</evidence>
<evidence type="ECO:0000313" key="8">
    <source>
        <dbReference type="EMBL" id="GAA1869204.1"/>
    </source>
</evidence>
<sequence length="546" mass="56649">MTQETAAAGRPHVLRAISGLIVGMFVALLSSTVVSPALPRIVSDLDGDQSSFTWIVTATMLAMTVSTPIWGKLSDLLDRKLLVQISLGVFTAGSIVSGFAQDPGMLIASRAVQGIGIGGLMALVQIVVADVISPRERGRYMGVIGAVMGVGQVAGPLVGGLVTDSIGWRWTFWIFVPFAVYAIAMIQSTLKLPPRPPRPVKVDYLGGALIAGGVSAILVWVSLAGKEFAWWSGPTAAMLGGGLVLLAAAVLVELRAPEPIIPMRLFRDRTFTLAVVASIAVGIAMFGASIYLSQFMQLARGATPTEAGLMTLPMVLGQMAGGIVIGQLISRSGRWKRYLVGGSIALTVALVLMSTLHHDTAFALLAVFMFLLGLGMGTVMQNLVLVVQNQVAARDLGTASAGVTFFRTLGGTLGVSALGAMLGNRVPVLLEEGGLRAAAGAVAADPSALTPAQGAALEQLAAGSFPNMADLPERIRVIVETAYGAGIAEQFLVSVPVAVVAMVAIMFLPNARLSRQTAAQRLAEESAGTPRTPELATATSSSDGPR</sequence>
<feature type="transmembrane region" description="Helical" evidence="6">
    <location>
        <begin position="140"/>
        <end position="158"/>
    </location>
</feature>
<accession>A0ABP4ZUT3</accession>
<comment type="subcellular location">
    <subcellularLocation>
        <location evidence="1">Cell membrane</location>
        <topology evidence="1">Multi-pass membrane protein</topology>
    </subcellularLocation>
</comment>
<evidence type="ECO:0000256" key="4">
    <source>
        <dbReference type="ARBA" id="ARBA00023136"/>
    </source>
</evidence>
<feature type="transmembrane region" description="Helical" evidence="6">
    <location>
        <begin position="307"/>
        <end position="326"/>
    </location>
</feature>
<evidence type="ECO:0000256" key="5">
    <source>
        <dbReference type="SAM" id="MobiDB-lite"/>
    </source>
</evidence>
<dbReference type="InterPro" id="IPR036259">
    <property type="entry name" value="MFS_trans_sf"/>
</dbReference>
<dbReference type="Pfam" id="PF07690">
    <property type="entry name" value="MFS_1"/>
    <property type="match status" value="1"/>
</dbReference>
<dbReference type="InterPro" id="IPR011701">
    <property type="entry name" value="MFS"/>
</dbReference>
<feature type="transmembrane region" description="Helical" evidence="6">
    <location>
        <begin position="273"/>
        <end position="295"/>
    </location>
</feature>
<feature type="domain" description="Major facilitator superfamily (MFS) profile" evidence="7">
    <location>
        <begin position="16"/>
        <end position="513"/>
    </location>
</feature>
<dbReference type="PANTHER" id="PTHR23501">
    <property type="entry name" value="MAJOR FACILITATOR SUPERFAMILY"/>
    <property type="match status" value="1"/>
</dbReference>
<evidence type="ECO:0000256" key="3">
    <source>
        <dbReference type="ARBA" id="ARBA00022989"/>
    </source>
</evidence>
<feature type="transmembrane region" description="Helical" evidence="6">
    <location>
        <begin position="51"/>
        <end position="69"/>
    </location>
</feature>
<dbReference type="PRINTS" id="PR01036">
    <property type="entry name" value="TCRTETB"/>
</dbReference>
<proteinExistence type="predicted"/>
<evidence type="ECO:0000259" key="7">
    <source>
        <dbReference type="PROSITE" id="PS50850"/>
    </source>
</evidence>
<reference evidence="9" key="1">
    <citation type="journal article" date="2019" name="Int. J. Syst. Evol. Microbiol.">
        <title>The Global Catalogue of Microorganisms (GCM) 10K type strain sequencing project: providing services to taxonomists for standard genome sequencing and annotation.</title>
        <authorList>
            <consortium name="The Broad Institute Genomics Platform"/>
            <consortium name="The Broad Institute Genome Sequencing Center for Infectious Disease"/>
            <person name="Wu L."/>
            <person name="Ma J."/>
        </authorList>
    </citation>
    <scope>NUCLEOTIDE SEQUENCE [LARGE SCALE GENOMIC DNA]</scope>
    <source>
        <strain evidence="9">JCM 14326</strain>
    </source>
</reference>
<dbReference type="Gene3D" id="1.20.1720.10">
    <property type="entry name" value="Multidrug resistance protein D"/>
    <property type="match status" value="1"/>
</dbReference>
<feature type="compositionally biased region" description="Polar residues" evidence="5">
    <location>
        <begin position="537"/>
        <end position="546"/>
    </location>
</feature>
<dbReference type="Proteomes" id="UP001501094">
    <property type="component" value="Unassembled WGS sequence"/>
</dbReference>
<feature type="transmembrane region" description="Helical" evidence="6">
    <location>
        <begin position="229"/>
        <end position="252"/>
    </location>
</feature>
<feature type="transmembrane region" description="Helical" evidence="6">
    <location>
        <begin position="362"/>
        <end position="387"/>
    </location>
</feature>
<comment type="caution">
    <text evidence="8">The sequence shown here is derived from an EMBL/GenBank/DDBJ whole genome shotgun (WGS) entry which is preliminary data.</text>
</comment>
<feature type="transmembrane region" description="Helical" evidence="6">
    <location>
        <begin position="81"/>
        <end position="100"/>
    </location>
</feature>
<feature type="transmembrane region" description="Helical" evidence="6">
    <location>
        <begin position="170"/>
        <end position="190"/>
    </location>
</feature>
<keyword evidence="3 6" id="KW-1133">Transmembrane helix</keyword>
<feature type="transmembrane region" description="Helical" evidence="6">
    <location>
        <begin position="12"/>
        <end position="31"/>
    </location>
</feature>
<organism evidence="8 9">
    <name type="scientific">Myceligenerans crystallogenes</name>
    <dbReference type="NCBI Taxonomy" id="316335"/>
    <lineage>
        <taxon>Bacteria</taxon>
        <taxon>Bacillati</taxon>
        <taxon>Actinomycetota</taxon>
        <taxon>Actinomycetes</taxon>
        <taxon>Micrococcales</taxon>
        <taxon>Promicromonosporaceae</taxon>
        <taxon>Myceligenerans</taxon>
    </lineage>
</organism>
<dbReference type="PROSITE" id="PS50850">
    <property type="entry name" value="MFS"/>
    <property type="match status" value="1"/>
</dbReference>
<evidence type="ECO:0000313" key="9">
    <source>
        <dbReference type="Proteomes" id="UP001501094"/>
    </source>
</evidence>
<protein>
    <recommendedName>
        <fullName evidence="7">Major facilitator superfamily (MFS) profile domain-containing protein</fullName>
    </recommendedName>
</protein>
<dbReference type="EMBL" id="BAAANL010000006">
    <property type="protein sequence ID" value="GAA1869204.1"/>
    <property type="molecule type" value="Genomic_DNA"/>
</dbReference>
<dbReference type="CDD" id="cd17502">
    <property type="entry name" value="MFS_Azr1_MDR_like"/>
    <property type="match status" value="1"/>
</dbReference>
<keyword evidence="2 6" id="KW-0812">Transmembrane</keyword>
<evidence type="ECO:0000256" key="1">
    <source>
        <dbReference type="ARBA" id="ARBA00004651"/>
    </source>
</evidence>
<feature type="transmembrane region" description="Helical" evidence="6">
    <location>
        <begin position="338"/>
        <end position="356"/>
    </location>
</feature>
<dbReference type="RefSeq" id="WP_344104359.1">
    <property type="nucleotide sequence ID" value="NZ_BAAANL010000006.1"/>
</dbReference>
<feature type="transmembrane region" description="Helical" evidence="6">
    <location>
        <begin position="202"/>
        <end position="223"/>
    </location>
</feature>
<dbReference type="Gene3D" id="1.20.1250.20">
    <property type="entry name" value="MFS general substrate transporter like domains"/>
    <property type="match status" value="1"/>
</dbReference>
<feature type="transmembrane region" description="Helical" evidence="6">
    <location>
        <begin position="106"/>
        <end position="128"/>
    </location>
</feature>
<name>A0ABP4ZUT3_9MICO</name>
<evidence type="ECO:0000256" key="2">
    <source>
        <dbReference type="ARBA" id="ARBA00022692"/>
    </source>
</evidence>
<keyword evidence="4 6" id="KW-0472">Membrane</keyword>